<evidence type="ECO:0000256" key="8">
    <source>
        <dbReference type="ARBA" id="ARBA00023002"/>
    </source>
</evidence>
<evidence type="ECO:0000256" key="6">
    <source>
        <dbReference type="ARBA" id="ARBA00022946"/>
    </source>
</evidence>
<dbReference type="VEuPathDB" id="FungiDB:AAP_01261"/>
<evidence type="ECO:0000256" key="9">
    <source>
        <dbReference type="ARBA" id="ARBA00023128"/>
    </source>
</evidence>
<gene>
    <name evidence="11" type="ORF">AAP_01261</name>
</gene>
<dbReference type="OrthoDB" id="186013at2759"/>
<evidence type="ECO:0000313" key="11">
    <source>
        <dbReference type="EMBL" id="KZZ95585.1"/>
    </source>
</evidence>
<proteinExistence type="inferred from homology"/>
<dbReference type="Pfam" id="PF02936">
    <property type="entry name" value="COX4"/>
    <property type="match status" value="1"/>
</dbReference>
<evidence type="ECO:0000256" key="7">
    <source>
        <dbReference type="ARBA" id="ARBA00022989"/>
    </source>
</evidence>
<evidence type="ECO:0000256" key="2">
    <source>
        <dbReference type="ARBA" id="ARBA00004673"/>
    </source>
</evidence>
<keyword evidence="6" id="KW-0809">Transit peptide</keyword>
<dbReference type="GO" id="GO:0004129">
    <property type="term" value="F:cytochrome-c oxidase activity"/>
    <property type="evidence" value="ECO:0007669"/>
    <property type="project" value="EnsemblFungi"/>
</dbReference>
<dbReference type="EMBL" id="AZGZ01000004">
    <property type="protein sequence ID" value="KZZ95585.1"/>
    <property type="molecule type" value="Genomic_DNA"/>
</dbReference>
<keyword evidence="12" id="KW-1185">Reference proteome</keyword>
<evidence type="ECO:0000256" key="4">
    <source>
        <dbReference type="ARBA" id="ARBA00022692"/>
    </source>
</evidence>
<sequence length="151" mass="17194">MSFRALAPRALRAANTASSIAARRFASTDTAVAAPMLANIERRWEGMPPQEQAELYMALRDRMRVDWHEMTLAEKKAAYWISFGPHGPRAETPKGEGWKQFREVTKYLLITGTMSKEWQEMTNEYAKKEKLNPIYGISSEGYKGKGFVQSD</sequence>
<dbReference type="Gene3D" id="1.10.442.10">
    <property type="entry name" value="Cytochrome c oxidase subunit IV"/>
    <property type="match status" value="1"/>
</dbReference>
<evidence type="ECO:0000256" key="5">
    <source>
        <dbReference type="ARBA" id="ARBA00022792"/>
    </source>
</evidence>
<dbReference type="CDD" id="cd00922">
    <property type="entry name" value="Cyt_c_Oxidase_IV"/>
    <property type="match status" value="1"/>
</dbReference>
<keyword evidence="7" id="KW-1133">Transmembrane helix</keyword>
<evidence type="ECO:0000256" key="3">
    <source>
        <dbReference type="ARBA" id="ARBA00008135"/>
    </source>
</evidence>
<keyword evidence="4" id="KW-0812">Transmembrane</keyword>
<dbReference type="GO" id="GO:0045277">
    <property type="term" value="C:respiratory chain complex IV"/>
    <property type="evidence" value="ECO:0007669"/>
    <property type="project" value="EnsemblFungi"/>
</dbReference>
<name>A0A168BPZ3_9EURO</name>
<keyword evidence="10" id="KW-0472">Membrane</keyword>
<dbReference type="GO" id="GO:0016491">
    <property type="term" value="F:oxidoreductase activity"/>
    <property type="evidence" value="ECO:0007669"/>
    <property type="project" value="UniProtKB-KW"/>
</dbReference>
<protein>
    <submittedName>
        <fullName evidence="11">Cytochrome c oxidase polypeptide V</fullName>
    </submittedName>
</protein>
<dbReference type="PANTHER" id="PTHR10707">
    <property type="entry name" value="CYTOCHROME C OXIDASE SUBUNIT IV"/>
    <property type="match status" value="1"/>
</dbReference>
<dbReference type="PANTHER" id="PTHR10707:SF10">
    <property type="entry name" value="CYTOCHROME C OXIDASE SUBUNIT 4"/>
    <property type="match status" value="1"/>
</dbReference>
<evidence type="ECO:0000256" key="1">
    <source>
        <dbReference type="ARBA" id="ARBA00004434"/>
    </source>
</evidence>
<comment type="caution">
    <text evidence="11">The sequence shown here is derived from an EMBL/GenBank/DDBJ whole genome shotgun (WGS) entry which is preliminary data.</text>
</comment>
<comment type="similarity">
    <text evidence="3">Belongs to the cytochrome c oxidase IV family.</text>
</comment>
<comment type="subcellular location">
    <subcellularLocation>
        <location evidence="1">Mitochondrion inner membrane</location>
        <topology evidence="1">Single-pass membrane protein</topology>
    </subcellularLocation>
</comment>
<evidence type="ECO:0000256" key="10">
    <source>
        <dbReference type="ARBA" id="ARBA00023136"/>
    </source>
</evidence>
<reference evidence="11 12" key="1">
    <citation type="journal article" date="2016" name="Genome Biol. Evol.">
        <title>Divergent and convergent evolution of fungal pathogenicity.</title>
        <authorList>
            <person name="Shang Y."/>
            <person name="Xiao G."/>
            <person name="Zheng P."/>
            <person name="Cen K."/>
            <person name="Zhan S."/>
            <person name="Wang C."/>
        </authorList>
    </citation>
    <scope>NUCLEOTIDE SEQUENCE [LARGE SCALE GENOMIC DNA]</scope>
    <source>
        <strain evidence="11 12">ARSEF 7405</strain>
    </source>
</reference>
<dbReference type="InterPro" id="IPR004203">
    <property type="entry name" value="Cyt_c_oxidase_su4_fam"/>
</dbReference>
<dbReference type="GO" id="GO:0006123">
    <property type="term" value="P:mitochondrial electron transport, cytochrome c to oxygen"/>
    <property type="evidence" value="ECO:0007669"/>
    <property type="project" value="InterPro"/>
</dbReference>
<dbReference type="AlphaFoldDB" id="A0A168BPZ3"/>
<keyword evidence="8" id="KW-0560">Oxidoreductase</keyword>
<keyword evidence="5" id="KW-0999">Mitochondrion inner membrane</keyword>
<organism evidence="11 12">
    <name type="scientific">Ascosphaera apis ARSEF 7405</name>
    <dbReference type="NCBI Taxonomy" id="392613"/>
    <lineage>
        <taxon>Eukaryota</taxon>
        <taxon>Fungi</taxon>
        <taxon>Dikarya</taxon>
        <taxon>Ascomycota</taxon>
        <taxon>Pezizomycotina</taxon>
        <taxon>Eurotiomycetes</taxon>
        <taxon>Eurotiomycetidae</taxon>
        <taxon>Onygenales</taxon>
        <taxon>Ascosphaeraceae</taxon>
        <taxon>Ascosphaera</taxon>
    </lineage>
</organism>
<dbReference type="Proteomes" id="UP000242877">
    <property type="component" value="Unassembled WGS sequence"/>
</dbReference>
<dbReference type="GO" id="GO:0005743">
    <property type="term" value="C:mitochondrial inner membrane"/>
    <property type="evidence" value="ECO:0007669"/>
    <property type="project" value="UniProtKB-SubCell"/>
</dbReference>
<accession>A0A168BPZ3</accession>
<evidence type="ECO:0000313" key="12">
    <source>
        <dbReference type="Proteomes" id="UP000242877"/>
    </source>
</evidence>
<dbReference type="SUPFAM" id="SSF81406">
    <property type="entry name" value="Mitochondrial cytochrome c oxidase subunit IV"/>
    <property type="match status" value="1"/>
</dbReference>
<comment type="pathway">
    <text evidence="2">Energy metabolism; oxidative phosphorylation.</text>
</comment>
<keyword evidence="9" id="KW-0496">Mitochondrion</keyword>
<dbReference type="InterPro" id="IPR036639">
    <property type="entry name" value="Cyt_c_oxidase_su4_sf"/>
</dbReference>